<evidence type="ECO:0000313" key="1">
    <source>
        <dbReference type="EMBL" id="NVO25721.1"/>
    </source>
</evidence>
<protein>
    <submittedName>
        <fullName evidence="1">Uncharacterized protein</fullName>
    </submittedName>
</protein>
<reference evidence="1 2" key="1">
    <citation type="submission" date="2020-04" db="EMBL/GenBank/DDBJ databases">
        <title>Donghicola sp., a member of the Rhodobacteraceae family isolated from mangrove forest in Thailand.</title>
        <authorList>
            <person name="Charoenyingcharoen P."/>
            <person name="Yukphan P."/>
        </authorList>
    </citation>
    <scope>NUCLEOTIDE SEQUENCE [LARGE SCALE GENOMIC DNA]</scope>
    <source>
        <strain evidence="1 2">B5-SW-15</strain>
    </source>
</reference>
<organism evidence="1 2">
    <name type="scientific">Donghicola mangrovi</name>
    <dbReference type="NCBI Taxonomy" id="2729614"/>
    <lineage>
        <taxon>Bacteria</taxon>
        <taxon>Pseudomonadati</taxon>
        <taxon>Pseudomonadota</taxon>
        <taxon>Alphaproteobacteria</taxon>
        <taxon>Rhodobacterales</taxon>
        <taxon>Roseobacteraceae</taxon>
        <taxon>Donghicola</taxon>
    </lineage>
</organism>
<evidence type="ECO:0000313" key="2">
    <source>
        <dbReference type="Proteomes" id="UP000592216"/>
    </source>
</evidence>
<dbReference type="EMBL" id="JABCJE010000025">
    <property type="protein sequence ID" value="NVO25721.1"/>
    <property type="molecule type" value="Genomic_DNA"/>
</dbReference>
<dbReference type="AlphaFoldDB" id="A0A850QIU9"/>
<proteinExistence type="predicted"/>
<dbReference type="Proteomes" id="UP000592216">
    <property type="component" value="Unassembled WGS sequence"/>
</dbReference>
<accession>A0A850QIU9</accession>
<name>A0A850QIU9_9RHOB</name>
<sequence length="321" mass="36426">MNTLPVFSQEEFERAKLLLAAQVASMMGRKLEEGDWSDVYCKAKGIPVESWSNLHIDVNFNGLGVEFKMLRIPRLKGRPMKEACGTTLMHPSATRSVRIDDTSLPANDVMRDVFAQYSDLISARADRVRESSGCDQVDMRFGWLLWEDELKEFLYFEEKMIAPNSDDFYAEWSETGARGQRKSSKSLWVYEKRTGKKRYSVTTSAGIKIQPYFDVPSSADPNLVHFRVQSEPTDRNTTIMWVSGGTAEALKSRLGTLAPEVVESSILDSIERDEPNDEFGLDDVGAAIAIEIDSDVFERFAQHWDAVNDDHRLQLLMKFLS</sequence>
<dbReference type="RefSeq" id="WP_177159233.1">
    <property type="nucleotide sequence ID" value="NZ_JABCJE010000025.1"/>
</dbReference>
<comment type="caution">
    <text evidence="1">The sequence shown here is derived from an EMBL/GenBank/DDBJ whole genome shotgun (WGS) entry which is preliminary data.</text>
</comment>
<gene>
    <name evidence="1" type="ORF">HJ536_20420</name>
</gene>